<dbReference type="AlphaFoldDB" id="A0A5C5XKF3"/>
<comment type="cofactor">
    <cofactor evidence="11">
        <name>Mg(2+)</name>
        <dbReference type="ChEBI" id="CHEBI:18420"/>
    </cofactor>
    <cofactor evidence="11">
        <name>Mn(2+)</name>
        <dbReference type="ChEBI" id="CHEBI:29035"/>
    </cofactor>
    <text evidence="11">Magnesium. Can also use manganese.</text>
</comment>
<keyword evidence="3 10" id="KW-0285">Flavoprotein</keyword>
<evidence type="ECO:0000256" key="10">
    <source>
        <dbReference type="PIRNR" id="PIRNR006268"/>
    </source>
</evidence>
<evidence type="ECO:0000256" key="4">
    <source>
        <dbReference type="ARBA" id="ARBA00022679"/>
    </source>
</evidence>
<protein>
    <recommendedName>
        <fullName evidence="2 10">FAD:protein FMN transferase</fullName>
        <ecNumber evidence="1 10">2.7.1.180</ecNumber>
    </recommendedName>
    <alternativeName>
        <fullName evidence="8 10">Flavin transferase</fullName>
    </alternativeName>
</protein>
<dbReference type="Pfam" id="PF02424">
    <property type="entry name" value="ApbE"/>
    <property type="match status" value="1"/>
</dbReference>
<dbReference type="PIRSF" id="PIRSF006268">
    <property type="entry name" value="ApbE"/>
    <property type="match status" value="1"/>
</dbReference>
<comment type="similarity">
    <text evidence="10">Belongs to the ApbE family.</text>
</comment>
<dbReference type="PANTHER" id="PTHR30040:SF2">
    <property type="entry name" value="FAD:PROTEIN FMN TRANSFERASE"/>
    <property type="match status" value="1"/>
</dbReference>
<dbReference type="SUPFAM" id="SSF143631">
    <property type="entry name" value="ApbE-like"/>
    <property type="match status" value="1"/>
</dbReference>
<gene>
    <name evidence="12" type="primary">apbE_3</name>
    <name evidence="12" type="ORF">Pan54_37700</name>
</gene>
<keyword evidence="7 10" id="KW-0460">Magnesium</keyword>
<evidence type="ECO:0000256" key="9">
    <source>
        <dbReference type="ARBA" id="ARBA00048540"/>
    </source>
</evidence>
<dbReference type="Proteomes" id="UP000316095">
    <property type="component" value="Unassembled WGS sequence"/>
</dbReference>
<dbReference type="GO" id="GO:0046872">
    <property type="term" value="F:metal ion binding"/>
    <property type="evidence" value="ECO:0007669"/>
    <property type="project" value="UniProtKB-UniRule"/>
</dbReference>
<keyword evidence="12" id="KW-0449">Lipoprotein</keyword>
<evidence type="ECO:0000256" key="11">
    <source>
        <dbReference type="PIRSR" id="PIRSR006268-2"/>
    </source>
</evidence>
<evidence type="ECO:0000256" key="2">
    <source>
        <dbReference type="ARBA" id="ARBA00016337"/>
    </source>
</evidence>
<comment type="caution">
    <text evidence="12">The sequence shown here is derived from an EMBL/GenBank/DDBJ whole genome shotgun (WGS) entry which is preliminary data.</text>
</comment>
<keyword evidence="6 10" id="KW-0274">FAD</keyword>
<dbReference type="GO" id="GO:0016740">
    <property type="term" value="F:transferase activity"/>
    <property type="evidence" value="ECO:0007669"/>
    <property type="project" value="UniProtKB-UniRule"/>
</dbReference>
<reference evidence="12 13" key="1">
    <citation type="submission" date="2019-02" db="EMBL/GenBank/DDBJ databases">
        <title>Deep-cultivation of Planctomycetes and their phenomic and genomic characterization uncovers novel biology.</title>
        <authorList>
            <person name="Wiegand S."/>
            <person name="Jogler M."/>
            <person name="Boedeker C."/>
            <person name="Pinto D."/>
            <person name="Vollmers J."/>
            <person name="Rivas-Marin E."/>
            <person name="Kohn T."/>
            <person name="Peeters S.H."/>
            <person name="Heuer A."/>
            <person name="Rast P."/>
            <person name="Oberbeckmann S."/>
            <person name="Bunk B."/>
            <person name="Jeske O."/>
            <person name="Meyerdierks A."/>
            <person name="Storesund J.E."/>
            <person name="Kallscheuer N."/>
            <person name="Luecker S."/>
            <person name="Lage O.M."/>
            <person name="Pohl T."/>
            <person name="Merkel B.J."/>
            <person name="Hornburger P."/>
            <person name="Mueller R.-W."/>
            <person name="Bruemmer F."/>
            <person name="Labrenz M."/>
            <person name="Spormann A.M."/>
            <person name="Op Den Camp H."/>
            <person name="Overmann J."/>
            <person name="Amann R."/>
            <person name="Jetten M.S.M."/>
            <person name="Mascher T."/>
            <person name="Medema M.H."/>
            <person name="Devos D.P."/>
            <person name="Kaster A.-K."/>
            <person name="Ovreas L."/>
            <person name="Rohde M."/>
            <person name="Galperin M.Y."/>
            <person name="Jogler C."/>
        </authorList>
    </citation>
    <scope>NUCLEOTIDE SEQUENCE [LARGE SCALE GENOMIC DNA]</scope>
    <source>
        <strain evidence="12 13">Pan54</strain>
    </source>
</reference>
<evidence type="ECO:0000313" key="12">
    <source>
        <dbReference type="EMBL" id="TWT63019.1"/>
    </source>
</evidence>
<dbReference type="EMBL" id="SJPG01000001">
    <property type="protein sequence ID" value="TWT63019.1"/>
    <property type="molecule type" value="Genomic_DNA"/>
</dbReference>
<feature type="binding site" evidence="11">
    <location>
        <position position="168"/>
    </location>
    <ligand>
        <name>Mg(2+)</name>
        <dbReference type="ChEBI" id="CHEBI:18420"/>
    </ligand>
</feature>
<feature type="binding site" evidence="11">
    <location>
        <position position="285"/>
    </location>
    <ligand>
        <name>Mg(2+)</name>
        <dbReference type="ChEBI" id="CHEBI:18420"/>
    </ligand>
</feature>
<proteinExistence type="inferred from homology"/>
<feature type="binding site" evidence="11">
    <location>
        <position position="281"/>
    </location>
    <ligand>
        <name>Mg(2+)</name>
        <dbReference type="ChEBI" id="CHEBI:18420"/>
    </ligand>
</feature>
<evidence type="ECO:0000256" key="6">
    <source>
        <dbReference type="ARBA" id="ARBA00022827"/>
    </source>
</evidence>
<evidence type="ECO:0000256" key="5">
    <source>
        <dbReference type="ARBA" id="ARBA00022723"/>
    </source>
</evidence>
<evidence type="ECO:0000256" key="1">
    <source>
        <dbReference type="ARBA" id="ARBA00011955"/>
    </source>
</evidence>
<dbReference type="EC" id="2.7.1.180" evidence="1 10"/>
<evidence type="ECO:0000313" key="13">
    <source>
        <dbReference type="Proteomes" id="UP000316095"/>
    </source>
</evidence>
<accession>A0A5C5XKF3</accession>
<dbReference type="InterPro" id="IPR024932">
    <property type="entry name" value="ApbE"/>
</dbReference>
<evidence type="ECO:0000256" key="3">
    <source>
        <dbReference type="ARBA" id="ARBA00022630"/>
    </source>
</evidence>
<name>A0A5C5XKF3_9PLAN</name>
<keyword evidence="5 10" id="KW-0479">Metal-binding</keyword>
<organism evidence="12 13">
    <name type="scientific">Rubinisphaera italica</name>
    <dbReference type="NCBI Taxonomy" id="2527969"/>
    <lineage>
        <taxon>Bacteria</taxon>
        <taxon>Pseudomonadati</taxon>
        <taxon>Planctomycetota</taxon>
        <taxon>Planctomycetia</taxon>
        <taxon>Planctomycetales</taxon>
        <taxon>Planctomycetaceae</taxon>
        <taxon>Rubinisphaera</taxon>
    </lineage>
</organism>
<comment type="catalytic activity">
    <reaction evidence="9 10">
        <text>L-threonyl-[protein] + FAD = FMN-L-threonyl-[protein] + AMP + H(+)</text>
        <dbReference type="Rhea" id="RHEA:36847"/>
        <dbReference type="Rhea" id="RHEA-COMP:11060"/>
        <dbReference type="Rhea" id="RHEA-COMP:11061"/>
        <dbReference type="ChEBI" id="CHEBI:15378"/>
        <dbReference type="ChEBI" id="CHEBI:30013"/>
        <dbReference type="ChEBI" id="CHEBI:57692"/>
        <dbReference type="ChEBI" id="CHEBI:74257"/>
        <dbReference type="ChEBI" id="CHEBI:456215"/>
        <dbReference type="EC" id="2.7.1.180"/>
    </reaction>
</comment>
<dbReference type="InterPro" id="IPR003374">
    <property type="entry name" value="ApbE-like_sf"/>
</dbReference>
<evidence type="ECO:0000256" key="8">
    <source>
        <dbReference type="ARBA" id="ARBA00031306"/>
    </source>
</evidence>
<sequence>MLTGNCQALAAEKPVSAPIRFQFQQIRMGVPWRIEFYADSEQIAIDAQKAAFARVKKLDLILSDYDPDSELNRLCSQAIAGQAVSISEDLFKVLQASQQISHKTGGAFDVTVGHLTDLWRRAYRKQSLPVAEALRAALEKTDYRLYELNEAEWTVTFLKNDLQLDLGGIAKGYAADEAMSVLKTHGIKSALIDASGDIVVSNAPPEKEAWIIAIAPLRKSDNDPEVYLKLVNCSVATSGDASRYVEIDGVRYSHIVNPVTGLGLTTPSSVTIIAQTGITADALASAISVMGPKTGFCVLKKEHAEAYVVIGGKEKPEVFQTEGFPEY</sequence>
<evidence type="ECO:0000256" key="7">
    <source>
        <dbReference type="ARBA" id="ARBA00022842"/>
    </source>
</evidence>
<keyword evidence="13" id="KW-1185">Reference proteome</keyword>
<dbReference type="PANTHER" id="PTHR30040">
    <property type="entry name" value="THIAMINE BIOSYNTHESIS LIPOPROTEIN APBE"/>
    <property type="match status" value="1"/>
</dbReference>
<keyword evidence="4 10" id="KW-0808">Transferase</keyword>
<dbReference type="Gene3D" id="3.10.520.10">
    <property type="entry name" value="ApbE-like domains"/>
    <property type="match status" value="1"/>
</dbReference>